<dbReference type="InterPro" id="IPR016221">
    <property type="entry name" value="Bifunct_regulatory_prot_Ada"/>
</dbReference>
<dbReference type="GO" id="GO:0003908">
    <property type="term" value="F:methylated-DNA-[protein]-cysteine S-methyltransferase activity"/>
    <property type="evidence" value="ECO:0007669"/>
    <property type="project" value="UniProtKB-EC"/>
</dbReference>
<evidence type="ECO:0000256" key="1">
    <source>
        <dbReference type="ARBA" id="ARBA00001286"/>
    </source>
</evidence>
<name>A0ABU1PKN0_9BURK</name>
<keyword evidence="8" id="KW-0804">Transcription</keyword>
<dbReference type="Gene3D" id="1.10.10.60">
    <property type="entry name" value="Homeodomain-like"/>
    <property type="match status" value="1"/>
</dbReference>
<dbReference type="PANTHER" id="PTHR10815:SF14">
    <property type="entry name" value="BIFUNCTIONAL TRANSCRIPTIONAL ACTIVATOR_DNA REPAIR ENZYME ADA"/>
    <property type="match status" value="1"/>
</dbReference>
<dbReference type="InterPro" id="IPR036217">
    <property type="entry name" value="MethylDNA_cys_MeTrfase_DNAb"/>
</dbReference>
<dbReference type="InterPro" id="IPR004026">
    <property type="entry name" value="Ada_DNA_repair_Zn-bd"/>
</dbReference>
<dbReference type="Gene3D" id="3.40.10.10">
    <property type="entry name" value="DNA Methylphosphotriester Repair Domain"/>
    <property type="match status" value="1"/>
</dbReference>
<keyword evidence="6" id="KW-0805">Transcription regulation</keyword>
<keyword evidence="5" id="KW-0227">DNA damage</keyword>
<keyword evidence="14" id="KW-1185">Reference proteome</keyword>
<dbReference type="Pfam" id="PF02805">
    <property type="entry name" value="Ada_Zn_binding"/>
    <property type="match status" value="1"/>
</dbReference>
<dbReference type="InterPro" id="IPR036631">
    <property type="entry name" value="MGMT_N_sf"/>
</dbReference>
<dbReference type="Pfam" id="PF12833">
    <property type="entry name" value="HTH_18"/>
    <property type="match status" value="1"/>
</dbReference>
<evidence type="ECO:0000256" key="4">
    <source>
        <dbReference type="ARBA" id="ARBA00022679"/>
    </source>
</evidence>
<feature type="domain" description="HTH araC/xylS-type" evidence="12">
    <location>
        <begin position="117"/>
        <end position="213"/>
    </location>
</feature>
<evidence type="ECO:0000256" key="8">
    <source>
        <dbReference type="ARBA" id="ARBA00023163"/>
    </source>
</evidence>
<evidence type="ECO:0000256" key="9">
    <source>
        <dbReference type="ARBA" id="ARBA00023204"/>
    </source>
</evidence>
<dbReference type="SUPFAM" id="SSF46767">
    <property type="entry name" value="Methylated DNA-protein cysteine methyltransferase, C-terminal domain"/>
    <property type="match status" value="1"/>
</dbReference>
<dbReference type="InterPro" id="IPR036388">
    <property type="entry name" value="WH-like_DNA-bd_sf"/>
</dbReference>
<dbReference type="Proteomes" id="UP001260715">
    <property type="component" value="Unassembled WGS sequence"/>
</dbReference>
<proteinExistence type="predicted"/>
<dbReference type="NCBIfam" id="NF011964">
    <property type="entry name" value="PRK15435.1"/>
    <property type="match status" value="1"/>
</dbReference>
<dbReference type="PROSITE" id="PS00374">
    <property type="entry name" value="MGMT"/>
    <property type="match status" value="1"/>
</dbReference>
<dbReference type="PROSITE" id="PS01124">
    <property type="entry name" value="HTH_ARAC_FAMILY_2"/>
    <property type="match status" value="1"/>
</dbReference>
<dbReference type="InterPro" id="IPR008332">
    <property type="entry name" value="MethylG_MeTrfase_N"/>
</dbReference>
<gene>
    <name evidence="13" type="ORF">J2W50_004716</name>
</gene>
<accession>A0ABU1PKN0</accession>
<evidence type="ECO:0000256" key="2">
    <source>
        <dbReference type="ARBA" id="ARBA00001947"/>
    </source>
</evidence>
<evidence type="ECO:0000256" key="7">
    <source>
        <dbReference type="ARBA" id="ARBA00023159"/>
    </source>
</evidence>
<dbReference type="InterPro" id="IPR035451">
    <property type="entry name" value="Ada-like_dom_sf"/>
</dbReference>
<evidence type="ECO:0000259" key="12">
    <source>
        <dbReference type="PROSITE" id="PS01124"/>
    </source>
</evidence>
<comment type="cofactor">
    <cofactor evidence="2">
        <name>Zn(2+)</name>
        <dbReference type="ChEBI" id="CHEBI:29105"/>
    </cofactor>
</comment>
<evidence type="ECO:0000256" key="10">
    <source>
        <dbReference type="ARBA" id="ARBA00049348"/>
    </source>
</evidence>
<dbReference type="InterPro" id="IPR018060">
    <property type="entry name" value="HTH_AraC"/>
</dbReference>
<evidence type="ECO:0000256" key="5">
    <source>
        <dbReference type="ARBA" id="ARBA00022763"/>
    </source>
</evidence>
<dbReference type="Pfam" id="PF02870">
    <property type="entry name" value="Methyltransf_1N"/>
    <property type="match status" value="1"/>
</dbReference>
<dbReference type="GO" id="GO:0032259">
    <property type="term" value="P:methylation"/>
    <property type="evidence" value="ECO:0007669"/>
    <property type="project" value="UniProtKB-KW"/>
</dbReference>
<dbReference type="InterPro" id="IPR001497">
    <property type="entry name" value="MethylDNA_cys_MeTrfase_AS"/>
</dbReference>
<dbReference type="EC" id="2.1.1.63" evidence="13"/>
<evidence type="ECO:0000313" key="13">
    <source>
        <dbReference type="EMBL" id="MDR6586486.1"/>
    </source>
</evidence>
<dbReference type="RefSeq" id="WP_102661511.1">
    <property type="nucleotide sequence ID" value="NZ_JAVDSJ010000007.1"/>
</dbReference>
<keyword evidence="7" id="KW-0010">Activator</keyword>
<comment type="catalytic activity">
    <reaction evidence="10">
        <text>a 6-O-methyl-2'-deoxyguanosine in DNA + L-cysteinyl-[protein] = S-methyl-L-cysteinyl-[protein] + a 2'-deoxyguanosine in DNA</text>
        <dbReference type="Rhea" id="RHEA:24000"/>
        <dbReference type="Rhea" id="RHEA-COMP:10131"/>
        <dbReference type="Rhea" id="RHEA-COMP:10132"/>
        <dbReference type="Rhea" id="RHEA-COMP:11367"/>
        <dbReference type="Rhea" id="RHEA-COMP:11368"/>
        <dbReference type="ChEBI" id="CHEBI:29950"/>
        <dbReference type="ChEBI" id="CHEBI:82612"/>
        <dbReference type="ChEBI" id="CHEBI:85445"/>
        <dbReference type="ChEBI" id="CHEBI:85448"/>
        <dbReference type="EC" id="2.1.1.63"/>
    </reaction>
</comment>
<dbReference type="PIRSF" id="PIRSF000409">
    <property type="entry name" value="Ada"/>
    <property type="match status" value="1"/>
</dbReference>
<dbReference type="Gene3D" id="3.30.160.70">
    <property type="entry name" value="Methylated DNA-protein cysteine methyltransferase domain"/>
    <property type="match status" value="1"/>
</dbReference>
<dbReference type="Gene3D" id="1.10.10.10">
    <property type="entry name" value="Winged helix-like DNA-binding domain superfamily/Winged helix DNA-binding domain"/>
    <property type="match status" value="1"/>
</dbReference>
<dbReference type="SUPFAM" id="SSF53155">
    <property type="entry name" value="Methylated DNA-protein cysteine methyltransferase domain"/>
    <property type="match status" value="1"/>
</dbReference>
<evidence type="ECO:0000313" key="14">
    <source>
        <dbReference type="Proteomes" id="UP001260715"/>
    </source>
</evidence>
<reference evidence="13 14" key="1">
    <citation type="submission" date="2023-07" db="EMBL/GenBank/DDBJ databases">
        <title>Sorghum-associated microbial communities from plants grown in Nebraska, USA.</title>
        <authorList>
            <person name="Schachtman D."/>
        </authorList>
    </citation>
    <scope>NUCLEOTIDE SEQUENCE [LARGE SCALE GENOMIC DNA]</scope>
    <source>
        <strain evidence="13 14">596</strain>
    </source>
</reference>
<dbReference type="EMBL" id="JAVDSJ010000007">
    <property type="protein sequence ID" value="MDR6586486.1"/>
    <property type="molecule type" value="Genomic_DNA"/>
</dbReference>
<dbReference type="SUPFAM" id="SSF57884">
    <property type="entry name" value="Ada DNA repair protein, N-terminal domain (N-Ada 10)"/>
    <property type="match status" value="1"/>
</dbReference>
<dbReference type="SUPFAM" id="SSF46689">
    <property type="entry name" value="Homeodomain-like"/>
    <property type="match status" value="1"/>
</dbReference>
<dbReference type="NCBIfam" id="TIGR00589">
    <property type="entry name" value="ogt"/>
    <property type="match status" value="1"/>
</dbReference>
<dbReference type="InterPro" id="IPR009057">
    <property type="entry name" value="Homeodomain-like_sf"/>
</dbReference>
<dbReference type="InterPro" id="IPR014048">
    <property type="entry name" value="MethylDNA_cys_MeTrfase_DNA-bd"/>
</dbReference>
<keyword evidence="9" id="KW-0234">DNA repair</keyword>
<dbReference type="Pfam" id="PF01035">
    <property type="entry name" value="DNA_binding_1"/>
    <property type="match status" value="1"/>
</dbReference>
<comment type="caution">
    <text evidence="13">The sequence shown here is derived from an EMBL/GenBank/DDBJ whole genome shotgun (WGS) entry which is preliminary data.</text>
</comment>
<feature type="region of interest" description="Disordered" evidence="11">
    <location>
        <begin position="1"/>
        <end position="36"/>
    </location>
</feature>
<dbReference type="PANTHER" id="PTHR10815">
    <property type="entry name" value="METHYLATED-DNA--PROTEIN-CYSTEINE METHYLTRANSFERASE"/>
    <property type="match status" value="1"/>
</dbReference>
<evidence type="ECO:0000256" key="3">
    <source>
        <dbReference type="ARBA" id="ARBA00022603"/>
    </source>
</evidence>
<dbReference type="SMART" id="SM00342">
    <property type="entry name" value="HTH_ARAC"/>
    <property type="match status" value="1"/>
</dbReference>
<sequence length="390" mass="42070">MPSTTSPMISRPPTSPAPSTEADPASADPSLTDPSLADPQRWLAVQRRDPAFDGLFWYSVKSTGVYCKPSCGARTPLRKNVAFHGSCAAAEAAGFRPCKRCRPDLPPLQERQAHAIAQACRLIEAAEQAPATEDLAQAVGLSRYHFHRLFKAHTGLTPKAYGDARRAQRLRQQLASRASVTEAFYEAGFNSSGGFYAHRNADLGMKPAAYRHGGRGEKIRFAVAQCWLGALLVAATEQGICAVTLGEDAEVLVQQLQDRFAQAELAPGDAAFEQTLAQVLAALDDPQRGATLPLDVRGTAFQQRVWQALREIPPGVTLSYAELAARIGQPAAVRAVASACAHNEIALLIPCHRIVRQDGSPSGYRWGIERKAALLAREAVVRPPQPQSQP</sequence>
<dbReference type="CDD" id="cd06445">
    <property type="entry name" value="ATase"/>
    <property type="match status" value="1"/>
</dbReference>
<organism evidence="13 14">
    <name type="scientific">Herbaspirillum frisingense</name>
    <dbReference type="NCBI Taxonomy" id="92645"/>
    <lineage>
        <taxon>Bacteria</taxon>
        <taxon>Pseudomonadati</taxon>
        <taxon>Pseudomonadota</taxon>
        <taxon>Betaproteobacteria</taxon>
        <taxon>Burkholderiales</taxon>
        <taxon>Oxalobacteraceae</taxon>
        <taxon>Herbaspirillum</taxon>
    </lineage>
</organism>
<keyword evidence="4 13" id="KW-0808">Transferase</keyword>
<comment type="catalytic activity">
    <reaction evidence="1">
        <text>a 4-O-methyl-thymidine in DNA + L-cysteinyl-[protein] = a thymidine in DNA + S-methyl-L-cysteinyl-[protein]</text>
        <dbReference type="Rhea" id="RHEA:53428"/>
        <dbReference type="Rhea" id="RHEA-COMP:10131"/>
        <dbReference type="Rhea" id="RHEA-COMP:10132"/>
        <dbReference type="Rhea" id="RHEA-COMP:13555"/>
        <dbReference type="Rhea" id="RHEA-COMP:13556"/>
        <dbReference type="ChEBI" id="CHEBI:29950"/>
        <dbReference type="ChEBI" id="CHEBI:82612"/>
        <dbReference type="ChEBI" id="CHEBI:137386"/>
        <dbReference type="ChEBI" id="CHEBI:137387"/>
        <dbReference type="EC" id="2.1.1.63"/>
    </reaction>
</comment>
<evidence type="ECO:0000256" key="6">
    <source>
        <dbReference type="ARBA" id="ARBA00023015"/>
    </source>
</evidence>
<protein>
    <submittedName>
        <fullName evidence="13">AraC family transcriptional regulator of adaptative response/methylated-DNA-[protein]-cysteine methyltransferase</fullName>
        <ecNumber evidence="13">2.1.1.63</ecNumber>
    </submittedName>
</protein>
<evidence type="ECO:0000256" key="11">
    <source>
        <dbReference type="SAM" id="MobiDB-lite"/>
    </source>
</evidence>
<keyword evidence="3 13" id="KW-0489">Methyltransferase</keyword>